<feature type="domain" description="DUF1731" evidence="3">
    <location>
        <begin position="251"/>
        <end position="295"/>
    </location>
</feature>
<protein>
    <submittedName>
        <fullName evidence="4">TIGR01777 family protein</fullName>
    </submittedName>
</protein>
<dbReference type="Pfam" id="PF01370">
    <property type="entry name" value="Epimerase"/>
    <property type="match status" value="1"/>
</dbReference>
<comment type="caution">
    <text evidence="4">The sequence shown here is derived from an EMBL/GenBank/DDBJ whole genome shotgun (WGS) entry which is preliminary data.</text>
</comment>
<feature type="domain" description="NAD-dependent epimerase/dehydratase" evidence="2">
    <location>
        <begin position="4"/>
        <end position="216"/>
    </location>
</feature>
<organism evidence="4 5">
    <name type="scientific">Nocardioides marmoriginsengisoli</name>
    <dbReference type="NCBI Taxonomy" id="661483"/>
    <lineage>
        <taxon>Bacteria</taxon>
        <taxon>Bacillati</taxon>
        <taxon>Actinomycetota</taxon>
        <taxon>Actinomycetes</taxon>
        <taxon>Propionibacteriales</taxon>
        <taxon>Nocardioidaceae</taxon>
        <taxon>Nocardioides</taxon>
    </lineage>
</organism>
<dbReference type="Pfam" id="PF08338">
    <property type="entry name" value="DUF1731"/>
    <property type="match status" value="1"/>
</dbReference>
<dbReference type="EMBL" id="RJSE01000005">
    <property type="protein sequence ID" value="RNL64278.1"/>
    <property type="molecule type" value="Genomic_DNA"/>
</dbReference>
<dbReference type="NCBIfam" id="TIGR01777">
    <property type="entry name" value="yfcH"/>
    <property type="match status" value="1"/>
</dbReference>
<dbReference type="SUPFAM" id="SSF51735">
    <property type="entry name" value="NAD(P)-binding Rossmann-fold domains"/>
    <property type="match status" value="1"/>
</dbReference>
<dbReference type="InterPro" id="IPR010099">
    <property type="entry name" value="SDR39U1"/>
</dbReference>
<dbReference type="PANTHER" id="PTHR11092">
    <property type="entry name" value="SUGAR NUCLEOTIDE EPIMERASE RELATED"/>
    <property type="match status" value="1"/>
</dbReference>
<evidence type="ECO:0000259" key="3">
    <source>
        <dbReference type="Pfam" id="PF08338"/>
    </source>
</evidence>
<accession>A0A3N0CLE8</accession>
<dbReference type="AlphaFoldDB" id="A0A3N0CLE8"/>
<name>A0A3N0CLE8_9ACTN</name>
<evidence type="ECO:0000313" key="5">
    <source>
        <dbReference type="Proteomes" id="UP000267128"/>
    </source>
</evidence>
<reference evidence="4 5" key="1">
    <citation type="submission" date="2018-11" db="EMBL/GenBank/DDBJ databases">
        <authorList>
            <person name="Li F."/>
        </authorList>
    </citation>
    <scope>NUCLEOTIDE SEQUENCE [LARGE SCALE GENOMIC DNA]</scope>
    <source>
        <strain evidence="4 5">Gsoil 097</strain>
    </source>
</reference>
<sequence length="298" mass="31268">MRFLIAGASGFLGTQLRASLTRTGHEVTALVRRTPGAGQARWDPYADDPSAALDPALVEQADVVVNLAGAPTLGNPHSTTWATQLRDSRVTTTRVLAEAIAASSRRPAFLAGNGISFYGDHGADPVTESAESRGEAFLTGVTVAWQDATSAAVEAGARVCVLRTAPVLDRRNAPLKQLRLLFKSGLGGRIGDGKQYFPVISTQDWVAAVTFLGEHDEVAGPVNLSCPVAPTNAEFTRELAAAVHRPAFLPVPAAIIRPAAGRMSSELLGSIRAVPEVLIEGGFRFADQDVAAILRGVG</sequence>
<dbReference type="InterPro" id="IPR036291">
    <property type="entry name" value="NAD(P)-bd_dom_sf"/>
</dbReference>
<dbReference type="Proteomes" id="UP000267128">
    <property type="component" value="Unassembled WGS sequence"/>
</dbReference>
<dbReference type="RefSeq" id="WP_123226854.1">
    <property type="nucleotide sequence ID" value="NZ_RJSE01000005.1"/>
</dbReference>
<dbReference type="OrthoDB" id="9801773at2"/>
<evidence type="ECO:0000313" key="4">
    <source>
        <dbReference type="EMBL" id="RNL64278.1"/>
    </source>
</evidence>
<evidence type="ECO:0000256" key="1">
    <source>
        <dbReference type="ARBA" id="ARBA00009353"/>
    </source>
</evidence>
<comment type="similarity">
    <text evidence="1">Belongs to the NAD(P)-dependent epimerase/dehydratase family. SDR39U1 subfamily.</text>
</comment>
<gene>
    <name evidence="4" type="ORF">EFK50_07045</name>
</gene>
<dbReference type="Gene3D" id="3.40.50.720">
    <property type="entry name" value="NAD(P)-binding Rossmann-like Domain"/>
    <property type="match status" value="1"/>
</dbReference>
<dbReference type="InterPro" id="IPR013549">
    <property type="entry name" value="DUF1731"/>
</dbReference>
<evidence type="ECO:0000259" key="2">
    <source>
        <dbReference type="Pfam" id="PF01370"/>
    </source>
</evidence>
<keyword evidence="5" id="KW-1185">Reference proteome</keyword>
<proteinExistence type="inferred from homology"/>
<dbReference type="InterPro" id="IPR001509">
    <property type="entry name" value="Epimerase_deHydtase"/>
</dbReference>
<dbReference type="PANTHER" id="PTHR11092:SF0">
    <property type="entry name" value="EPIMERASE FAMILY PROTEIN SDR39U1"/>
    <property type="match status" value="1"/>
</dbReference>